<protein>
    <submittedName>
        <fullName evidence="1">Uncharacterized protein</fullName>
    </submittedName>
</protein>
<keyword evidence="2" id="KW-1185">Reference proteome</keyword>
<dbReference type="Proteomes" id="UP000230750">
    <property type="component" value="Unassembled WGS sequence"/>
</dbReference>
<dbReference type="OrthoDB" id="6121668at2759"/>
<reference evidence="1 2" key="1">
    <citation type="journal article" date="2017" name="PLoS Biol.">
        <title>The sea cucumber genome provides insights into morphological evolution and visceral regeneration.</title>
        <authorList>
            <person name="Zhang X."/>
            <person name="Sun L."/>
            <person name="Yuan J."/>
            <person name="Sun Y."/>
            <person name="Gao Y."/>
            <person name="Zhang L."/>
            <person name="Li S."/>
            <person name="Dai H."/>
            <person name="Hamel J.F."/>
            <person name="Liu C."/>
            <person name="Yu Y."/>
            <person name="Liu S."/>
            <person name="Lin W."/>
            <person name="Guo K."/>
            <person name="Jin S."/>
            <person name="Xu P."/>
            <person name="Storey K.B."/>
            <person name="Huan P."/>
            <person name="Zhang T."/>
            <person name="Zhou Y."/>
            <person name="Zhang J."/>
            <person name="Lin C."/>
            <person name="Li X."/>
            <person name="Xing L."/>
            <person name="Huo D."/>
            <person name="Sun M."/>
            <person name="Wang L."/>
            <person name="Mercier A."/>
            <person name="Li F."/>
            <person name="Yang H."/>
            <person name="Xiang J."/>
        </authorList>
    </citation>
    <scope>NUCLEOTIDE SEQUENCE [LARGE SCALE GENOMIC DNA]</scope>
    <source>
        <strain evidence="1">Shaxun</strain>
        <tissue evidence="1">Muscle</tissue>
    </source>
</reference>
<sequence length="325" mass="35537">MDTLENIMQSGQSSGPYPKGTKVLIVESKLQGDILNLGIADVTAATKAVCYNKDIQQKLMTGKTFLIRNFQKGRSCLIFNKNTKVTNAPAVNNISENILDIARHLVNPPQPQLVSLKDVKLPKPGTPQKLMTITGEIVQDEATRTVASGQEVRNIKTMQDGITRPVALWNTASTSPAKSGDRVTVTYVTVKDDKYLRQLALGTSSQSTITTTEVLSEITGAEVDEQGNILFMVLHQDDFRQLTLPLEKTDIFLAGATLDSKLQTIGSTKYKFRVQGAIIKDMALAVCVCVYVCMCLTPDLVTTITQEQNGGLLPYLVYIIPIVSK</sequence>
<name>A0A2G8K452_STIJA</name>
<evidence type="ECO:0000313" key="2">
    <source>
        <dbReference type="Proteomes" id="UP000230750"/>
    </source>
</evidence>
<dbReference type="AlphaFoldDB" id="A0A2G8K452"/>
<dbReference type="EMBL" id="MRZV01000904">
    <property type="protein sequence ID" value="PIK42780.1"/>
    <property type="molecule type" value="Genomic_DNA"/>
</dbReference>
<organism evidence="1 2">
    <name type="scientific">Stichopus japonicus</name>
    <name type="common">Sea cucumber</name>
    <dbReference type="NCBI Taxonomy" id="307972"/>
    <lineage>
        <taxon>Eukaryota</taxon>
        <taxon>Metazoa</taxon>
        <taxon>Echinodermata</taxon>
        <taxon>Eleutherozoa</taxon>
        <taxon>Echinozoa</taxon>
        <taxon>Holothuroidea</taxon>
        <taxon>Aspidochirotacea</taxon>
        <taxon>Aspidochirotida</taxon>
        <taxon>Stichopodidae</taxon>
        <taxon>Apostichopus</taxon>
    </lineage>
</organism>
<gene>
    <name evidence="1" type="ORF">BSL78_20354</name>
</gene>
<accession>A0A2G8K452</accession>
<proteinExistence type="predicted"/>
<evidence type="ECO:0000313" key="1">
    <source>
        <dbReference type="EMBL" id="PIK42780.1"/>
    </source>
</evidence>
<comment type="caution">
    <text evidence="1">The sequence shown here is derived from an EMBL/GenBank/DDBJ whole genome shotgun (WGS) entry which is preliminary data.</text>
</comment>